<dbReference type="GO" id="GO:0004672">
    <property type="term" value="F:protein kinase activity"/>
    <property type="evidence" value="ECO:0007669"/>
    <property type="project" value="InterPro"/>
</dbReference>
<dbReference type="Gene3D" id="1.10.510.10">
    <property type="entry name" value="Transferase(Phosphotransferase) domain 1"/>
    <property type="match status" value="1"/>
</dbReference>
<dbReference type="Gene3D" id="3.40.50.2300">
    <property type="match status" value="1"/>
</dbReference>
<gene>
    <name evidence="13" type="ORF">BV898_06891</name>
</gene>
<dbReference type="GO" id="GO:0007168">
    <property type="term" value="P:receptor guanylyl cyclase signaling pathway"/>
    <property type="evidence" value="ECO:0007669"/>
    <property type="project" value="TreeGrafter"/>
</dbReference>
<evidence type="ECO:0000256" key="5">
    <source>
        <dbReference type="ARBA" id="ARBA00022741"/>
    </source>
</evidence>
<feature type="domain" description="Protein kinase" evidence="12">
    <location>
        <begin position="464"/>
        <end position="787"/>
    </location>
</feature>
<keyword evidence="4 10" id="KW-0812">Transmembrane</keyword>
<evidence type="ECO:0000259" key="12">
    <source>
        <dbReference type="PROSITE" id="PS50011"/>
    </source>
</evidence>
<evidence type="ECO:0000256" key="8">
    <source>
        <dbReference type="ARBA" id="ARBA00023239"/>
    </source>
</evidence>
<dbReference type="SUPFAM" id="SSF53822">
    <property type="entry name" value="Periplasmic binding protein-like I"/>
    <property type="match status" value="1"/>
</dbReference>
<accession>A0A1W0WV09</accession>
<evidence type="ECO:0000256" key="4">
    <source>
        <dbReference type="ARBA" id="ARBA00022692"/>
    </source>
</evidence>
<dbReference type="InterPro" id="IPR000719">
    <property type="entry name" value="Prot_kinase_dom"/>
</dbReference>
<dbReference type="InterPro" id="IPR028082">
    <property type="entry name" value="Peripla_BP_I"/>
</dbReference>
<dbReference type="PANTHER" id="PTHR11920">
    <property type="entry name" value="GUANYLYL CYCLASE"/>
    <property type="match status" value="1"/>
</dbReference>
<proteinExistence type="predicted"/>
<dbReference type="InterPro" id="IPR001828">
    <property type="entry name" value="ANF_lig-bd_rcpt"/>
</dbReference>
<feature type="chain" id="PRO_5012484061" description="guanylate cyclase" evidence="11">
    <location>
        <begin position="28"/>
        <end position="841"/>
    </location>
</feature>
<dbReference type="InterPro" id="IPR050401">
    <property type="entry name" value="Cyclic_nucleotide_synthase"/>
</dbReference>
<organism evidence="13 14">
    <name type="scientific">Hypsibius exemplaris</name>
    <name type="common">Freshwater tardigrade</name>
    <dbReference type="NCBI Taxonomy" id="2072580"/>
    <lineage>
        <taxon>Eukaryota</taxon>
        <taxon>Metazoa</taxon>
        <taxon>Ecdysozoa</taxon>
        <taxon>Tardigrada</taxon>
        <taxon>Eutardigrada</taxon>
        <taxon>Parachela</taxon>
        <taxon>Hypsibioidea</taxon>
        <taxon>Hypsibiidae</taxon>
        <taxon>Hypsibius</taxon>
    </lineage>
</organism>
<comment type="caution">
    <text evidence="13">The sequence shown here is derived from an EMBL/GenBank/DDBJ whole genome shotgun (WGS) entry which is preliminary data.</text>
</comment>
<comment type="catalytic activity">
    <reaction evidence="1">
        <text>GTP = 3',5'-cyclic GMP + diphosphate</text>
        <dbReference type="Rhea" id="RHEA:13665"/>
        <dbReference type="ChEBI" id="CHEBI:33019"/>
        <dbReference type="ChEBI" id="CHEBI:37565"/>
        <dbReference type="ChEBI" id="CHEBI:57746"/>
        <dbReference type="EC" id="4.6.1.2"/>
    </reaction>
</comment>
<evidence type="ECO:0000256" key="7">
    <source>
        <dbReference type="ARBA" id="ARBA00023136"/>
    </source>
</evidence>
<keyword evidence="8" id="KW-0456">Lyase</keyword>
<protein>
    <recommendedName>
        <fullName evidence="3">guanylate cyclase</fullName>
        <ecNumber evidence="3">4.6.1.2</ecNumber>
    </recommendedName>
</protein>
<keyword evidence="7 10" id="KW-0472">Membrane</keyword>
<evidence type="ECO:0000256" key="11">
    <source>
        <dbReference type="SAM" id="SignalP"/>
    </source>
</evidence>
<dbReference type="GO" id="GO:0005524">
    <property type="term" value="F:ATP binding"/>
    <property type="evidence" value="ECO:0007669"/>
    <property type="project" value="InterPro"/>
</dbReference>
<dbReference type="Pfam" id="PF07714">
    <property type="entry name" value="PK_Tyr_Ser-Thr"/>
    <property type="match status" value="1"/>
</dbReference>
<keyword evidence="14" id="KW-1185">Reference proteome</keyword>
<dbReference type="EMBL" id="MTYJ01000043">
    <property type="protein sequence ID" value="OQV19035.1"/>
    <property type="molecule type" value="Genomic_DNA"/>
</dbReference>
<reference evidence="14" key="1">
    <citation type="submission" date="2017-01" db="EMBL/GenBank/DDBJ databases">
        <title>Comparative genomics of anhydrobiosis in the tardigrade Hypsibius dujardini.</title>
        <authorList>
            <person name="Yoshida Y."/>
            <person name="Koutsovoulos G."/>
            <person name="Laetsch D."/>
            <person name="Stevens L."/>
            <person name="Kumar S."/>
            <person name="Horikawa D."/>
            <person name="Ishino K."/>
            <person name="Komine S."/>
            <person name="Tomita M."/>
            <person name="Blaxter M."/>
            <person name="Arakawa K."/>
        </authorList>
    </citation>
    <scope>NUCLEOTIDE SEQUENCE [LARGE SCALE GENOMIC DNA]</scope>
    <source>
        <strain evidence="14">Z151</strain>
    </source>
</reference>
<dbReference type="EC" id="4.6.1.2" evidence="3"/>
<feature type="transmembrane region" description="Helical" evidence="10">
    <location>
        <begin position="470"/>
        <end position="494"/>
    </location>
</feature>
<comment type="subcellular location">
    <subcellularLocation>
        <location evidence="2">Membrane</location>
    </subcellularLocation>
</comment>
<feature type="signal peptide" evidence="11">
    <location>
        <begin position="1"/>
        <end position="27"/>
    </location>
</feature>
<keyword evidence="6 10" id="KW-1133">Transmembrane helix</keyword>
<dbReference type="AlphaFoldDB" id="A0A1W0WV09"/>
<dbReference type="GO" id="GO:0004383">
    <property type="term" value="F:guanylate cyclase activity"/>
    <property type="evidence" value="ECO:0007669"/>
    <property type="project" value="UniProtKB-EC"/>
</dbReference>
<evidence type="ECO:0000256" key="3">
    <source>
        <dbReference type="ARBA" id="ARBA00012202"/>
    </source>
</evidence>
<evidence type="ECO:0000313" key="13">
    <source>
        <dbReference type="EMBL" id="OQV19035.1"/>
    </source>
</evidence>
<sequence length="841" mass="95018">MASPRFSHVFWKLFISWFNLLIGIANATNVTLLTVHVGANPLYGYYAAAPVYRVAVRHIRQRWPASLGNLTHTAIYLPGYDICPDGGDHTAEFFAGYYYEHLESLTAPGNYLVLASPECSNQALILADFARDLDLPLFISVAGSPLLTSRKRYPTTSPQAALSGTDVLQSLELLLNRFAWRTLSLICDAMTKEPGLGNFFYSRCSELKKFFSSKGYTWYNILFDTSTQRNFAECLSTTKNESRIYIILTTPRFVRHFMIEASKLDMASGDFVFIAIQPTRRPGIGPVTWRGNGTAEDDKKAKEAFKSLLVITGMVPDWRKIWALTSEISETARMDYNYTYSAEAQESDVQIGIYESTMMFAQVFDENYPQVIDMTKKGFIERFFYRSFSFAERNYSCNSEGEKVLPLVVQRFNLDTQLMETALMYDPTKRTFYDDNPELWYWLGRNSSPPDVPQCGFRGDQCDRLSNAGILSGTLITVFIVLLIACSIGLQCVIERRRELRQPWWLIERATIQSATEQKSAQSSNVDCTIGRKCRLLPTQQSCYVLNLETTESLTVFTFHNHKKLLYLLLHGISPASGTLRLLANTESMDTFVPYSMIPVTLPWQQSAVLNVLGLLEATEYLHDRSPLGCHGNLSSLVCIVDARFTAKIAESGYARIFEYLNLSKSKRSNEEAQSNLVEMIWKPPEVLATYGDFNKFYDLSMTSACDIYSIGMIFYEIITGSRPLGVDLDSQTSILATVSQLKQDRGMDISSNHQLPPDLLQLLTSCFGPAESRPTARRLRNLLQRIEKRTDDVIGHILGRIERHAADLELVVAERSQALSVEMAKADSLLEEMLPRLANL</sequence>
<dbReference type="PROSITE" id="PS50011">
    <property type="entry name" value="PROTEIN_KINASE_DOM"/>
    <property type="match status" value="1"/>
</dbReference>
<dbReference type="GO" id="GO:0005886">
    <property type="term" value="C:plasma membrane"/>
    <property type="evidence" value="ECO:0007669"/>
    <property type="project" value="TreeGrafter"/>
</dbReference>
<dbReference type="OrthoDB" id="10623612at2759"/>
<keyword evidence="5" id="KW-0547">Nucleotide-binding</keyword>
<dbReference type="InterPro" id="IPR001245">
    <property type="entry name" value="Ser-Thr/Tyr_kinase_cat_dom"/>
</dbReference>
<evidence type="ECO:0000256" key="1">
    <source>
        <dbReference type="ARBA" id="ARBA00001436"/>
    </source>
</evidence>
<dbReference type="GO" id="GO:0001653">
    <property type="term" value="F:peptide receptor activity"/>
    <property type="evidence" value="ECO:0007669"/>
    <property type="project" value="TreeGrafter"/>
</dbReference>
<dbReference type="PANTHER" id="PTHR11920:SF501">
    <property type="entry name" value="GUANYLATE CYCLASE 32E"/>
    <property type="match status" value="1"/>
</dbReference>
<evidence type="ECO:0000256" key="9">
    <source>
        <dbReference type="ARBA" id="ARBA00023293"/>
    </source>
</evidence>
<dbReference type="Proteomes" id="UP000192578">
    <property type="component" value="Unassembled WGS sequence"/>
</dbReference>
<evidence type="ECO:0000256" key="10">
    <source>
        <dbReference type="SAM" id="Phobius"/>
    </source>
</evidence>
<dbReference type="SUPFAM" id="SSF56112">
    <property type="entry name" value="Protein kinase-like (PK-like)"/>
    <property type="match status" value="1"/>
</dbReference>
<evidence type="ECO:0000256" key="2">
    <source>
        <dbReference type="ARBA" id="ARBA00004370"/>
    </source>
</evidence>
<dbReference type="GO" id="GO:0004016">
    <property type="term" value="F:adenylate cyclase activity"/>
    <property type="evidence" value="ECO:0007669"/>
    <property type="project" value="TreeGrafter"/>
</dbReference>
<keyword evidence="11" id="KW-0732">Signal</keyword>
<keyword evidence="9" id="KW-0141">cGMP biosynthesis</keyword>
<evidence type="ECO:0000313" key="14">
    <source>
        <dbReference type="Proteomes" id="UP000192578"/>
    </source>
</evidence>
<evidence type="ECO:0000256" key="6">
    <source>
        <dbReference type="ARBA" id="ARBA00022989"/>
    </source>
</evidence>
<name>A0A1W0WV09_HYPEX</name>
<dbReference type="Pfam" id="PF01094">
    <property type="entry name" value="ANF_receptor"/>
    <property type="match status" value="1"/>
</dbReference>
<dbReference type="InterPro" id="IPR011009">
    <property type="entry name" value="Kinase-like_dom_sf"/>
</dbReference>